<dbReference type="Proteomes" id="UP001172743">
    <property type="component" value="Unassembled WGS sequence"/>
</dbReference>
<reference evidence="1" key="1">
    <citation type="submission" date="2023-07" db="EMBL/GenBank/DDBJ databases">
        <title>Ureibacillus sp. isolated from freshwater well.</title>
        <authorList>
            <person name="Kirdat K."/>
            <person name="Bhatt A."/>
            <person name="Teware R."/>
            <person name="Bhavsar Y."/>
            <person name="Yadav A."/>
        </authorList>
    </citation>
    <scope>NUCLEOTIDE SEQUENCE</scope>
    <source>
        <strain evidence="1">BA0131</strain>
    </source>
</reference>
<evidence type="ECO:0000313" key="2">
    <source>
        <dbReference type="Proteomes" id="UP001172743"/>
    </source>
</evidence>
<accession>A0ABT8GUG1</accession>
<protein>
    <submittedName>
        <fullName evidence="1">Uncharacterized protein</fullName>
    </submittedName>
</protein>
<sequence length="42" mass="4769">MNLGKVVRTVIKVAPIVYPIVKKFMANKKTTRSGFKVNGRDY</sequence>
<proteinExistence type="predicted"/>
<gene>
    <name evidence="1" type="ORF">QYB95_16000</name>
</gene>
<dbReference type="EMBL" id="JAUHTQ010000015">
    <property type="protein sequence ID" value="MDN4495057.1"/>
    <property type="molecule type" value="Genomic_DNA"/>
</dbReference>
<comment type="caution">
    <text evidence="1">The sequence shown here is derived from an EMBL/GenBank/DDBJ whole genome shotgun (WGS) entry which is preliminary data.</text>
</comment>
<name>A0ABT8GUG1_9BACL</name>
<dbReference type="RefSeq" id="WP_301139377.1">
    <property type="nucleotide sequence ID" value="NZ_JAUHTQ010000015.1"/>
</dbReference>
<keyword evidence="2" id="KW-1185">Reference proteome</keyword>
<organism evidence="1 2">
    <name type="scientific">Ureibacillus aquaedulcis</name>
    <dbReference type="NCBI Taxonomy" id="3058421"/>
    <lineage>
        <taxon>Bacteria</taxon>
        <taxon>Bacillati</taxon>
        <taxon>Bacillota</taxon>
        <taxon>Bacilli</taxon>
        <taxon>Bacillales</taxon>
        <taxon>Caryophanaceae</taxon>
        <taxon>Ureibacillus</taxon>
    </lineage>
</organism>
<evidence type="ECO:0000313" key="1">
    <source>
        <dbReference type="EMBL" id="MDN4495057.1"/>
    </source>
</evidence>